<dbReference type="SUPFAM" id="SSF57196">
    <property type="entry name" value="EGF/Laminin"/>
    <property type="match status" value="2"/>
</dbReference>
<sequence length="559" mass="63279">MRKQSRQSLGRGFKGSISQVNIWSFSFDLTTLLKKTSRCFLSSKGDIFSWKQAELVTSRYAFTVIPSECDGMFILLFKEFEYQFFAIFGYSQSFSCCNSNICFVNIRTIRCDILYIPHTRAMKLKFNLYNIYTCILDYDSCISNPCHNGICTDDLVGYTCDCFIGFTGRDCEDNIDDCENNVCQNNSTCIDGVTSFKCICKEGFKGDLCEIKFESRQYVLLPLMVIDHIMELEKNIIINVLLRNFFTVDGHWSEWGNWSDCFGECGIGIKTRRRLCNNPTPDNGGLNCSGEATEMDKCFSGDCLVCNDLNTTENGILDCRNDTGNINCTYRCKSGYDFDHDPKDFYICGPDTFYLWDFQTKDNPYGRLPSCTPIKAAKTVVIKYYAKYEELTCDDSNWMTVTDTIKNQINKTTESFNCIVNDTCTLVNASATNCYGYRHKRDSNSQTSGLSVEFACNPKQHGSEYCAQALLKVFNDMIELAELGQLDVYILRNRHRINVNTTTISDKILCDDGAVSINYYCNQTGQIFCKPCPVGTTTSGRASVSETECSVGKSMNISQ</sequence>
<dbReference type="SUPFAM" id="SSF82895">
    <property type="entry name" value="TSP-1 type 1 repeat"/>
    <property type="match status" value="1"/>
</dbReference>
<dbReference type="InterPro" id="IPR000152">
    <property type="entry name" value="EGF-type_Asp/Asn_hydroxyl_site"/>
</dbReference>
<evidence type="ECO:0000259" key="5">
    <source>
        <dbReference type="PROSITE" id="PS50026"/>
    </source>
</evidence>
<organism evidence="6 7">
    <name type="scientific">Tegillarca granosa</name>
    <name type="common">Malaysian cockle</name>
    <name type="synonym">Anadara granosa</name>
    <dbReference type="NCBI Taxonomy" id="220873"/>
    <lineage>
        <taxon>Eukaryota</taxon>
        <taxon>Metazoa</taxon>
        <taxon>Spiralia</taxon>
        <taxon>Lophotrochozoa</taxon>
        <taxon>Mollusca</taxon>
        <taxon>Bivalvia</taxon>
        <taxon>Autobranchia</taxon>
        <taxon>Pteriomorphia</taxon>
        <taxon>Arcoida</taxon>
        <taxon>Arcoidea</taxon>
        <taxon>Arcidae</taxon>
        <taxon>Tegillarca</taxon>
    </lineage>
</organism>
<comment type="caution">
    <text evidence="4">Lacks conserved residue(s) required for the propagation of feature annotation.</text>
</comment>
<feature type="disulfide bond" evidence="4">
    <location>
        <begin position="141"/>
        <end position="151"/>
    </location>
</feature>
<dbReference type="Gene3D" id="2.10.25.10">
    <property type="entry name" value="Laminin"/>
    <property type="match status" value="2"/>
</dbReference>
<dbReference type="PROSITE" id="PS50026">
    <property type="entry name" value="EGF_3"/>
    <property type="match status" value="2"/>
</dbReference>
<proteinExistence type="predicted"/>
<dbReference type="CDD" id="cd00054">
    <property type="entry name" value="EGF_CA"/>
    <property type="match status" value="2"/>
</dbReference>
<comment type="caution">
    <text evidence="6">The sequence shown here is derived from an EMBL/GenBank/DDBJ whole genome shotgun (WGS) entry which is preliminary data.</text>
</comment>
<dbReference type="SMART" id="SM00179">
    <property type="entry name" value="EGF_CA"/>
    <property type="match status" value="2"/>
</dbReference>
<keyword evidence="7" id="KW-1185">Reference proteome</keyword>
<dbReference type="EMBL" id="JARBDR010000903">
    <property type="protein sequence ID" value="KAJ8304925.1"/>
    <property type="molecule type" value="Genomic_DNA"/>
</dbReference>
<keyword evidence="3 4" id="KW-1015">Disulfide bond</keyword>
<evidence type="ECO:0000313" key="6">
    <source>
        <dbReference type="EMBL" id="KAJ8304925.1"/>
    </source>
</evidence>
<gene>
    <name evidence="6" type="ORF">KUTeg_018508</name>
</gene>
<dbReference type="PRINTS" id="PR01705">
    <property type="entry name" value="TSP1REPEAT"/>
</dbReference>
<evidence type="ECO:0000313" key="7">
    <source>
        <dbReference type="Proteomes" id="UP001217089"/>
    </source>
</evidence>
<feature type="disulfide bond" evidence="4">
    <location>
        <begin position="162"/>
        <end position="171"/>
    </location>
</feature>
<dbReference type="PROSITE" id="PS01186">
    <property type="entry name" value="EGF_2"/>
    <property type="match status" value="2"/>
</dbReference>
<feature type="domain" description="EGF-like" evidence="5">
    <location>
        <begin position="137"/>
        <end position="172"/>
    </location>
</feature>
<dbReference type="Pfam" id="PF07699">
    <property type="entry name" value="Ephrin_rec_like"/>
    <property type="match status" value="1"/>
</dbReference>
<dbReference type="Gene3D" id="2.20.100.10">
    <property type="entry name" value="Thrombospondin type-1 (TSP1) repeat"/>
    <property type="match status" value="1"/>
</dbReference>
<dbReference type="Proteomes" id="UP001217089">
    <property type="component" value="Unassembled WGS sequence"/>
</dbReference>
<dbReference type="InterPro" id="IPR018097">
    <property type="entry name" value="EGF_Ca-bd_CS"/>
</dbReference>
<keyword evidence="2" id="KW-0677">Repeat</keyword>
<evidence type="ECO:0000256" key="2">
    <source>
        <dbReference type="ARBA" id="ARBA00022737"/>
    </source>
</evidence>
<dbReference type="Pfam" id="PF00090">
    <property type="entry name" value="TSP_1"/>
    <property type="match status" value="1"/>
</dbReference>
<dbReference type="PROSITE" id="PS50092">
    <property type="entry name" value="TSP1"/>
    <property type="match status" value="1"/>
</dbReference>
<dbReference type="InterPro" id="IPR000884">
    <property type="entry name" value="TSP1_rpt"/>
</dbReference>
<dbReference type="SMART" id="SM00181">
    <property type="entry name" value="EGF"/>
    <property type="match status" value="2"/>
</dbReference>
<dbReference type="PROSITE" id="PS00022">
    <property type="entry name" value="EGF_1"/>
    <property type="match status" value="2"/>
</dbReference>
<protein>
    <recommendedName>
        <fullName evidence="5">EGF-like domain-containing protein</fullName>
    </recommendedName>
</protein>
<dbReference type="InterPro" id="IPR000742">
    <property type="entry name" value="EGF"/>
</dbReference>
<dbReference type="InterPro" id="IPR011641">
    <property type="entry name" value="Tyr-kin_ephrin_A/B_rcpt-like"/>
</dbReference>
<dbReference type="SMART" id="SM00209">
    <property type="entry name" value="TSP1"/>
    <property type="match status" value="1"/>
</dbReference>
<keyword evidence="1 4" id="KW-0245">EGF-like domain</keyword>
<dbReference type="InterPro" id="IPR036383">
    <property type="entry name" value="TSP1_rpt_sf"/>
</dbReference>
<dbReference type="PROSITE" id="PS00010">
    <property type="entry name" value="ASX_HYDROXYL"/>
    <property type="match status" value="2"/>
</dbReference>
<evidence type="ECO:0000256" key="4">
    <source>
        <dbReference type="PROSITE-ProRule" id="PRU00076"/>
    </source>
</evidence>
<feature type="domain" description="EGF-like" evidence="5">
    <location>
        <begin position="174"/>
        <end position="210"/>
    </location>
</feature>
<dbReference type="InterPro" id="IPR051022">
    <property type="entry name" value="Notch_Cell-Fate_Det"/>
</dbReference>
<dbReference type="InterPro" id="IPR001881">
    <property type="entry name" value="EGF-like_Ca-bd_dom"/>
</dbReference>
<reference evidence="6 7" key="1">
    <citation type="submission" date="2022-12" db="EMBL/GenBank/DDBJ databases">
        <title>Chromosome-level genome of Tegillarca granosa.</title>
        <authorList>
            <person name="Kim J."/>
        </authorList>
    </citation>
    <scope>NUCLEOTIDE SEQUENCE [LARGE SCALE GENOMIC DNA]</scope>
    <source>
        <strain evidence="6">Teg-2019</strain>
        <tissue evidence="6">Adductor muscle</tissue>
    </source>
</reference>
<dbReference type="Pfam" id="PF00008">
    <property type="entry name" value="EGF"/>
    <property type="match status" value="2"/>
</dbReference>
<feature type="disulfide bond" evidence="4">
    <location>
        <begin position="200"/>
        <end position="209"/>
    </location>
</feature>
<dbReference type="PROSITE" id="PS01187">
    <property type="entry name" value="EGF_CA"/>
    <property type="match status" value="1"/>
</dbReference>
<evidence type="ECO:0000256" key="3">
    <source>
        <dbReference type="ARBA" id="ARBA00023157"/>
    </source>
</evidence>
<accession>A0ABQ9EIB8</accession>
<dbReference type="PANTHER" id="PTHR24049">
    <property type="entry name" value="CRUMBS FAMILY MEMBER"/>
    <property type="match status" value="1"/>
</dbReference>
<evidence type="ECO:0000256" key="1">
    <source>
        <dbReference type="ARBA" id="ARBA00022536"/>
    </source>
</evidence>
<name>A0ABQ9EIB8_TEGGR</name>